<feature type="compositionally biased region" description="Low complexity" evidence="12">
    <location>
        <begin position="281"/>
        <end position="333"/>
    </location>
</feature>
<comment type="subcellular location">
    <subcellularLocation>
        <location evidence="2 11">Secreted</location>
    </subcellularLocation>
</comment>
<evidence type="ECO:0000256" key="4">
    <source>
        <dbReference type="ARBA" id="ARBA00022525"/>
    </source>
</evidence>
<evidence type="ECO:0000256" key="3">
    <source>
        <dbReference type="ARBA" id="ARBA00006006"/>
    </source>
</evidence>
<dbReference type="EC" id="3.4.24.-" evidence="11"/>
<feature type="signal peptide" evidence="13">
    <location>
        <begin position="1"/>
        <end position="15"/>
    </location>
</feature>
<feature type="region of interest" description="Disordered" evidence="12">
    <location>
        <begin position="264"/>
        <end position="333"/>
    </location>
</feature>
<keyword evidence="7 11" id="KW-0378">Hydrolase</keyword>
<sequence length="714" mass="76035">MRLSLACALVPLVAAAPRPALVARDEASLPGFYSPDIRVDWSPPSSLSPRNLSLDGPALSDAAWAHLAANLALGAGVSMSPKQSYQDDDTGIYYFHVNQLVDGIEIANSVATAVLDQHGNPVASHSAWVDMAKVARPSLSRRGAKISAADAFVALAASLGSTIDAKHLTVSAPDADGKLHITGVNTEVTAETKLYKTATALREVWDISLPLSTSWLNAFVDKETGKVLGTADWSSLAQPTEHGTRVVKRDNELKAAGANINCTTTTRTTETKPRKKATGGTDTVSASKSTTAASTKIATKSDTKASTTSKAAAETTTTAKTAATTTTGAASTSIPPTVYRVVPLGNRDPRFGGFKLVKDPFDKQASPLGWHDAGNGAVSITKGNNVFAFDNSGRNPATGTKGKNFVFDFAVDDARQQPPQYVDASVTNAFFLANAYHDILFKYGFDEKAGNFQTKNKAGGKGNDAVLANIQDRSGTNNANFATPPDGKPGRMRMFLFNRVNPQRDGALDNDVVLHELTHGLSNRLTGGPANANCLQTLESGGMGEGWSDMVAMTLEFTAKDKRTTDKPLGVYVTNKAKGIRKFPYSTNIKTNTHTLSDIPKNREVHAVGEVWASMLFEVYWNLVDKLGFEPNIKDGAKSGKGNTEFLQLVVNGMKLQPCNPTFVDARDAIIKADQIRNKGANKCEIFKGFAKRGLGNGARKGVFTNSFTLPAGC</sequence>
<evidence type="ECO:0000313" key="15">
    <source>
        <dbReference type="Proteomes" id="UP001527925"/>
    </source>
</evidence>
<evidence type="ECO:0000256" key="13">
    <source>
        <dbReference type="SAM" id="SignalP"/>
    </source>
</evidence>
<dbReference type="Gene3D" id="3.10.170.10">
    <property type="match status" value="1"/>
</dbReference>
<evidence type="ECO:0000256" key="6">
    <source>
        <dbReference type="ARBA" id="ARBA00022723"/>
    </source>
</evidence>
<keyword evidence="4 11" id="KW-0964">Secreted</keyword>
<gene>
    <name evidence="14" type="ORF">HK105_203811</name>
</gene>
<evidence type="ECO:0000313" key="14">
    <source>
        <dbReference type="EMBL" id="KAL2916696.1"/>
    </source>
</evidence>
<evidence type="ECO:0000256" key="12">
    <source>
        <dbReference type="SAM" id="MobiDB-lite"/>
    </source>
</evidence>
<dbReference type="EMBL" id="JADGIZ020000015">
    <property type="protein sequence ID" value="KAL2916696.1"/>
    <property type="molecule type" value="Genomic_DNA"/>
</dbReference>
<keyword evidence="6 11" id="KW-0479">Metal-binding</keyword>
<keyword evidence="13" id="KW-0732">Signal</keyword>
<evidence type="ECO:0000256" key="7">
    <source>
        <dbReference type="ARBA" id="ARBA00022801"/>
    </source>
</evidence>
<evidence type="ECO:0000256" key="1">
    <source>
        <dbReference type="ARBA" id="ARBA00001947"/>
    </source>
</evidence>
<keyword evidence="9 11" id="KW-0482">Metalloprotease</keyword>
<organism evidence="14 15">
    <name type="scientific">Polyrhizophydium stewartii</name>
    <dbReference type="NCBI Taxonomy" id="2732419"/>
    <lineage>
        <taxon>Eukaryota</taxon>
        <taxon>Fungi</taxon>
        <taxon>Fungi incertae sedis</taxon>
        <taxon>Chytridiomycota</taxon>
        <taxon>Chytridiomycota incertae sedis</taxon>
        <taxon>Chytridiomycetes</taxon>
        <taxon>Rhizophydiales</taxon>
        <taxon>Rhizophydiales incertae sedis</taxon>
        <taxon>Polyrhizophydium</taxon>
    </lineage>
</organism>
<dbReference type="InterPro" id="IPR027268">
    <property type="entry name" value="Peptidase_M4/M1_CTD_sf"/>
</dbReference>
<dbReference type="Pfam" id="PF02128">
    <property type="entry name" value="Peptidase_M36"/>
    <property type="match status" value="1"/>
</dbReference>
<evidence type="ECO:0000256" key="10">
    <source>
        <dbReference type="ARBA" id="ARBA00023145"/>
    </source>
</evidence>
<dbReference type="SUPFAM" id="SSF55486">
    <property type="entry name" value="Metalloproteases ('zincins'), catalytic domain"/>
    <property type="match status" value="1"/>
</dbReference>
<proteinExistence type="inferred from homology"/>
<feature type="chain" id="PRO_5045831774" description="Extracellular metalloproteinase" evidence="13">
    <location>
        <begin position="16"/>
        <end position="714"/>
    </location>
</feature>
<dbReference type="Proteomes" id="UP001527925">
    <property type="component" value="Unassembled WGS sequence"/>
</dbReference>
<name>A0ABR4NB81_9FUNG</name>
<keyword evidence="15" id="KW-1185">Reference proteome</keyword>
<protein>
    <recommendedName>
        <fullName evidence="11">Extracellular metalloproteinase</fullName>
        <ecNumber evidence="11">3.4.24.-</ecNumber>
    </recommendedName>
    <alternativeName>
        <fullName evidence="11">Fungalysin</fullName>
    </alternativeName>
</protein>
<evidence type="ECO:0000256" key="2">
    <source>
        <dbReference type="ARBA" id="ARBA00004613"/>
    </source>
</evidence>
<keyword evidence="8 11" id="KW-0862">Zinc</keyword>
<dbReference type="InterPro" id="IPR050371">
    <property type="entry name" value="Fungal_virulence_M36"/>
</dbReference>
<reference evidence="14 15" key="1">
    <citation type="submission" date="2023-09" db="EMBL/GenBank/DDBJ databases">
        <title>Pangenome analysis of Batrachochytrium dendrobatidis and related Chytrids.</title>
        <authorList>
            <person name="Yacoub M.N."/>
            <person name="Stajich J.E."/>
            <person name="James T.Y."/>
        </authorList>
    </citation>
    <scope>NUCLEOTIDE SEQUENCE [LARGE SCALE GENOMIC DNA]</scope>
    <source>
        <strain evidence="14 15">JEL0888</strain>
    </source>
</reference>
<evidence type="ECO:0000256" key="9">
    <source>
        <dbReference type="ARBA" id="ARBA00023049"/>
    </source>
</evidence>
<keyword evidence="10 11" id="KW-0865">Zymogen</keyword>
<evidence type="ECO:0000256" key="8">
    <source>
        <dbReference type="ARBA" id="ARBA00022833"/>
    </source>
</evidence>
<dbReference type="Gene3D" id="1.10.390.10">
    <property type="entry name" value="Neutral Protease Domain 2"/>
    <property type="match status" value="1"/>
</dbReference>
<dbReference type="InterPro" id="IPR001842">
    <property type="entry name" value="Peptidase_M36"/>
</dbReference>
<comment type="cofactor">
    <cofactor evidence="1 11">
        <name>Zn(2+)</name>
        <dbReference type="ChEBI" id="CHEBI:29105"/>
    </cofactor>
</comment>
<keyword evidence="5 11" id="KW-0645">Protease</keyword>
<dbReference type="PANTHER" id="PTHR33478">
    <property type="entry name" value="EXTRACELLULAR METALLOPROTEINASE MEP"/>
    <property type="match status" value="1"/>
</dbReference>
<comment type="caution">
    <text evidence="14">The sequence shown here is derived from an EMBL/GenBank/DDBJ whole genome shotgun (WGS) entry which is preliminary data.</text>
</comment>
<dbReference type="PANTHER" id="PTHR33478:SF1">
    <property type="entry name" value="EXTRACELLULAR METALLOPROTEINASE MEP"/>
    <property type="match status" value="1"/>
</dbReference>
<evidence type="ECO:0000256" key="11">
    <source>
        <dbReference type="RuleBase" id="RU364017"/>
    </source>
</evidence>
<accession>A0ABR4NB81</accession>
<comment type="similarity">
    <text evidence="3 11">Belongs to the peptidase M36 family.</text>
</comment>
<evidence type="ECO:0000256" key="5">
    <source>
        <dbReference type="ARBA" id="ARBA00022670"/>
    </source>
</evidence>
<dbReference type="CDD" id="cd09596">
    <property type="entry name" value="M36"/>
    <property type="match status" value="1"/>
</dbReference>